<feature type="domain" description="CzcB-like barrel-sandwich hybrid" evidence="5">
    <location>
        <begin position="109"/>
        <end position="255"/>
    </location>
</feature>
<feature type="transmembrane region" description="Helical" evidence="3">
    <location>
        <begin position="46"/>
        <end position="63"/>
    </location>
</feature>
<dbReference type="PANTHER" id="PTHR30469">
    <property type="entry name" value="MULTIDRUG RESISTANCE PROTEIN MDTA"/>
    <property type="match status" value="1"/>
</dbReference>
<dbReference type="RefSeq" id="WP_315650425.1">
    <property type="nucleotide sequence ID" value="NZ_JAVXZY010000004.1"/>
</dbReference>
<organism evidence="6 7">
    <name type="scientific">Roseateles aquae</name>
    <dbReference type="NCBI Taxonomy" id="3077235"/>
    <lineage>
        <taxon>Bacteria</taxon>
        <taxon>Pseudomonadati</taxon>
        <taxon>Pseudomonadota</taxon>
        <taxon>Betaproteobacteria</taxon>
        <taxon>Burkholderiales</taxon>
        <taxon>Sphaerotilaceae</taxon>
        <taxon>Roseateles</taxon>
    </lineage>
</organism>
<feature type="coiled-coil region" evidence="2">
    <location>
        <begin position="138"/>
        <end position="184"/>
    </location>
</feature>
<protein>
    <submittedName>
        <fullName evidence="6">Efflux RND transporter periplasmic adaptor subunit</fullName>
    </submittedName>
</protein>
<keyword evidence="3" id="KW-0812">Transmembrane</keyword>
<proteinExistence type="inferred from homology"/>
<gene>
    <name evidence="6" type="ORF">RQP53_11325</name>
</gene>
<dbReference type="Proteomes" id="UP001246372">
    <property type="component" value="Unassembled WGS sequence"/>
</dbReference>
<feature type="domain" description="CusB-like beta-barrel" evidence="4">
    <location>
        <begin position="279"/>
        <end position="350"/>
    </location>
</feature>
<evidence type="ECO:0000259" key="5">
    <source>
        <dbReference type="Pfam" id="PF25973"/>
    </source>
</evidence>
<dbReference type="InterPro" id="IPR058647">
    <property type="entry name" value="BSH_CzcB-like"/>
</dbReference>
<reference evidence="6" key="1">
    <citation type="submission" date="2023-09" db="EMBL/GenBank/DDBJ databases">
        <title>Paucibacter sp. APW11 Genome sequencing and assembly.</title>
        <authorList>
            <person name="Kim I."/>
        </authorList>
    </citation>
    <scope>NUCLEOTIDE SEQUENCE</scope>
    <source>
        <strain evidence="6">APW11</strain>
    </source>
</reference>
<name>A0ABU3PBF1_9BURK</name>
<keyword evidence="2" id="KW-0175">Coiled coil</keyword>
<comment type="caution">
    <text evidence="6">The sequence shown here is derived from an EMBL/GenBank/DDBJ whole genome shotgun (WGS) entry which is preliminary data.</text>
</comment>
<dbReference type="InterPro" id="IPR058792">
    <property type="entry name" value="Beta-barrel_RND_2"/>
</dbReference>
<dbReference type="NCBIfam" id="TIGR01730">
    <property type="entry name" value="RND_mfp"/>
    <property type="match status" value="1"/>
</dbReference>
<keyword evidence="3" id="KW-0472">Membrane</keyword>
<keyword evidence="3" id="KW-1133">Transmembrane helix</keyword>
<dbReference type="Gene3D" id="2.40.30.170">
    <property type="match status" value="1"/>
</dbReference>
<comment type="similarity">
    <text evidence="1">Belongs to the membrane fusion protein (MFP) (TC 8.A.1) family.</text>
</comment>
<dbReference type="PANTHER" id="PTHR30469:SF38">
    <property type="entry name" value="HLYD FAMILY SECRETION PROTEIN"/>
    <property type="match status" value="1"/>
</dbReference>
<dbReference type="Pfam" id="PF25973">
    <property type="entry name" value="BSH_CzcB"/>
    <property type="match status" value="1"/>
</dbReference>
<dbReference type="InterPro" id="IPR006143">
    <property type="entry name" value="RND_pump_MFP"/>
</dbReference>
<dbReference type="Gene3D" id="2.40.50.100">
    <property type="match status" value="2"/>
</dbReference>
<evidence type="ECO:0000256" key="1">
    <source>
        <dbReference type="ARBA" id="ARBA00009477"/>
    </source>
</evidence>
<dbReference type="SUPFAM" id="SSF111369">
    <property type="entry name" value="HlyD-like secretion proteins"/>
    <property type="match status" value="1"/>
</dbReference>
<dbReference type="EMBL" id="JAVXZY010000004">
    <property type="protein sequence ID" value="MDT8999860.1"/>
    <property type="molecule type" value="Genomic_DNA"/>
</dbReference>
<evidence type="ECO:0000256" key="3">
    <source>
        <dbReference type="SAM" id="Phobius"/>
    </source>
</evidence>
<keyword evidence="7" id="KW-1185">Reference proteome</keyword>
<evidence type="ECO:0000259" key="4">
    <source>
        <dbReference type="Pfam" id="PF25954"/>
    </source>
</evidence>
<evidence type="ECO:0000313" key="7">
    <source>
        <dbReference type="Proteomes" id="UP001246372"/>
    </source>
</evidence>
<sequence length="351" mass="37565">MKTNTASSNDRAELLRRLASPATATGPAEAASPAGQMLAWPRLPRWAWLLIGAQAAVLAGMAIRQPARIADASVVPTAQATPAPAPVAAATKPTPGARLEASGFVTATRMATVSARTMGQISELLVEEGARVEKGQVLARISSDHAQMELRLAEAQQQAALARIQSAEAEQREAQRNLQREISLQDQQFSSEARVSKARTSAETALAAVQSARADAALVDLQVQRQRQLLDDYVVRAPFAGVVLARNAQAGEIVAPSGAGGGYTRTGICTIVDMKSLEIVVDVNEEMITRVQPDQQVTAELYSHKGWRFPGRVLRVMPSADRAKATVRARIQLLTDDPRILPDMAVKVAFL</sequence>
<accession>A0ABU3PBF1</accession>
<evidence type="ECO:0000313" key="6">
    <source>
        <dbReference type="EMBL" id="MDT8999860.1"/>
    </source>
</evidence>
<evidence type="ECO:0000256" key="2">
    <source>
        <dbReference type="SAM" id="Coils"/>
    </source>
</evidence>
<dbReference type="Pfam" id="PF25954">
    <property type="entry name" value="Beta-barrel_RND_2"/>
    <property type="match status" value="1"/>
</dbReference>